<evidence type="ECO:0000256" key="1">
    <source>
        <dbReference type="ARBA" id="ARBA00006135"/>
    </source>
</evidence>
<evidence type="ECO:0000313" key="6">
    <source>
        <dbReference type="Proteomes" id="UP000192917"/>
    </source>
</evidence>
<evidence type="ECO:0000256" key="2">
    <source>
        <dbReference type="ARBA" id="ARBA00022729"/>
    </source>
</evidence>
<dbReference type="InterPro" id="IPR033645">
    <property type="entry name" value="VirB9/CagX/TrbG_C"/>
</dbReference>
<dbReference type="InterPro" id="IPR038161">
    <property type="entry name" value="VirB9/CagX/TrbG_C_sf"/>
</dbReference>
<accession>A0A1Y6CQL9</accession>
<sequence>MERRKPLCRPGAAIALGAVQALSLLALSLLVLALAGPAQAQSIPPSVTAGGANAGRQQALPPQPSIVNQLSQPSAGQGAAYRGPVYQAPQSQAPQSPGIRSGGAQAAAPVVAQGAYASQAGPTDPSYQGAVPPGVFVGPLDQVQGAWDEPVAAPGQIAPGVRVAAWAPQDVIRLRVREFMVSSIYLPPCEEITDILVGDSRVFLVRQPRLNLVTVQVTNPEADTNLEIITRSGMIYSFYLRAEPIEADQLPDLKTTVTAPGLCGRPAASAAPAAAPASGSAPARASLAPFDPAALRFDDLGIFVQRPEDAGAAPLRVWHDGQKTYLDFGDPGDRPGFVLPAVFETSDGVDRPVNYWRAETTGPLVLVVEAVGNLTLKSGDRVVCIRMRDGFLPGTPLPGSALTAGVGERRSADAGGLLGALGLGGGSPAPGSGGETAAPGEVGR</sequence>
<feature type="compositionally biased region" description="Gly residues" evidence="3">
    <location>
        <begin position="418"/>
        <end position="434"/>
    </location>
</feature>
<dbReference type="EMBL" id="FWZX01000045">
    <property type="protein sequence ID" value="SMF81982.1"/>
    <property type="molecule type" value="Genomic_DNA"/>
</dbReference>
<dbReference type="RefSeq" id="WP_143596404.1">
    <property type="nucleotide sequence ID" value="NZ_FWZX01000045.1"/>
</dbReference>
<name>A0A1Y6CQL9_9PROT</name>
<proteinExistence type="inferred from homology"/>
<dbReference type="Pfam" id="PF03524">
    <property type="entry name" value="CagX"/>
    <property type="match status" value="1"/>
</dbReference>
<evidence type="ECO:0000256" key="3">
    <source>
        <dbReference type="SAM" id="MobiDB-lite"/>
    </source>
</evidence>
<organism evidence="5 6">
    <name type="scientific">Tistlia consotensis USBA 355</name>
    <dbReference type="NCBI Taxonomy" id="560819"/>
    <lineage>
        <taxon>Bacteria</taxon>
        <taxon>Pseudomonadati</taxon>
        <taxon>Pseudomonadota</taxon>
        <taxon>Alphaproteobacteria</taxon>
        <taxon>Rhodospirillales</taxon>
        <taxon>Rhodovibrionaceae</taxon>
        <taxon>Tistlia</taxon>
    </lineage>
</organism>
<protein>
    <submittedName>
        <fullName evidence="5">ComB9 competence protein</fullName>
    </submittedName>
</protein>
<feature type="region of interest" description="Disordered" evidence="3">
    <location>
        <begin position="47"/>
        <end position="81"/>
    </location>
</feature>
<gene>
    <name evidence="5" type="ORF">SAMN05428998_1458</name>
</gene>
<feature type="signal peptide" evidence="4">
    <location>
        <begin position="1"/>
        <end position="40"/>
    </location>
</feature>
<reference evidence="5 6" key="1">
    <citation type="submission" date="2017-04" db="EMBL/GenBank/DDBJ databases">
        <authorList>
            <person name="Afonso C.L."/>
            <person name="Miller P.J."/>
            <person name="Scott M.A."/>
            <person name="Spackman E."/>
            <person name="Goraichik I."/>
            <person name="Dimitrov K.M."/>
            <person name="Suarez D.L."/>
            <person name="Swayne D.E."/>
        </authorList>
    </citation>
    <scope>NUCLEOTIDE SEQUENCE [LARGE SCALE GENOMIC DNA]</scope>
    <source>
        <strain evidence="5 6">USBA 355</strain>
    </source>
</reference>
<dbReference type="InterPro" id="IPR010258">
    <property type="entry name" value="Conjugal_tfr_TrbG/VirB9/CagX"/>
</dbReference>
<feature type="compositionally biased region" description="Low complexity" evidence="3">
    <location>
        <begin position="435"/>
        <end position="444"/>
    </location>
</feature>
<evidence type="ECO:0000256" key="4">
    <source>
        <dbReference type="SAM" id="SignalP"/>
    </source>
</evidence>
<dbReference type="STRING" id="560819.SAMN05428998_1458"/>
<comment type="similarity">
    <text evidence="1">Belongs to the TrbG/VirB9 family.</text>
</comment>
<dbReference type="CDD" id="cd06911">
    <property type="entry name" value="VirB9_CagX_TrbG"/>
    <property type="match status" value="1"/>
</dbReference>
<evidence type="ECO:0000313" key="5">
    <source>
        <dbReference type="EMBL" id="SMF81982.1"/>
    </source>
</evidence>
<dbReference type="Proteomes" id="UP000192917">
    <property type="component" value="Unassembled WGS sequence"/>
</dbReference>
<feature type="chain" id="PRO_5012170187" evidence="4">
    <location>
        <begin position="41"/>
        <end position="444"/>
    </location>
</feature>
<dbReference type="Gene3D" id="2.60.40.2500">
    <property type="match status" value="1"/>
</dbReference>
<keyword evidence="2 4" id="KW-0732">Signal</keyword>
<feature type="compositionally biased region" description="Polar residues" evidence="3">
    <location>
        <begin position="65"/>
        <end position="75"/>
    </location>
</feature>
<dbReference type="AlphaFoldDB" id="A0A1Y6CQL9"/>
<keyword evidence="6" id="KW-1185">Reference proteome</keyword>
<feature type="region of interest" description="Disordered" evidence="3">
    <location>
        <begin position="418"/>
        <end position="444"/>
    </location>
</feature>